<organism evidence="2 3">
    <name type="scientific">Tripterygium wilfordii</name>
    <name type="common">Thunder God vine</name>
    <dbReference type="NCBI Taxonomy" id="458696"/>
    <lineage>
        <taxon>Eukaryota</taxon>
        <taxon>Viridiplantae</taxon>
        <taxon>Streptophyta</taxon>
        <taxon>Embryophyta</taxon>
        <taxon>Tracheophyta</taxon>
        <taxon>Spermatophyta</taxon>
        <taxon>Magnoliopsida</taxon>
        <taxon>eudicotyledons</taxon>
        <taxon>Gunneridae</taxon>
        <taxon>Pentapetalae</taxon>
        <taxon>rosids</taxon>
        <taxon>fabids</taxon>
        <taxon>Celastrales</taxon>
        <taxon>Celastraceae</taxon>
        <taxon>Tripterygium</taxon>
    </lineage>
</organism>
<dbReference type="InParanoid" id="A0A7J7D2P5"/>
<dbReference type="InterPro" id="IPR011989">
    <property type="entry name" value="ARM-like"/>
</dbReference>
<evidence type="ECO:0000256" key="1">
    <source>
        <dbReference type="ARBA" id="ARBA00022786"/>
    </source>
</evidence>
<accession>A0A7J7D2P5</accession>
<comment type="caution">
    <text evidence="2">The sequence shown here is derived from an EMBL/GenBank/DDBJ whole genome shotgun (WGS) entry which is preliminary data.</text>
</comment>
<dbReference type="EMBL" id="JAAARO010000011">
    <property type="protein sequence ID" value="KAF5740617.1"/>
    <property type="molecule type" value="Genomic_DNA"/>
</dbReference>
<dbReference type="PANTHER" id="PTHR23315:SF64">
    <property type="entry name" value="ARM REPEAT SUPERFAMILY PROTEIN"/>
    <property type="match status" value="1"/>
</dbReference>
<evidence type="ECO:0000313" key="3">
    <source>
        <dbReference type="Proteomes" id="UP000593562"/>
    </source>
</evidence>
<dbReference type="InterPro" id="IPR016024">
    <property type="entry name" value="ARM-type_fold"/>
</dbReference>
<proteinExistence type="predicted"/>
<dbReference type="AlphaFoldDB" id="A0A7J7D2P5"/>
<name>A0A7J7D2P5_TRIWF</name>
<keyword evidence="1" id="KW-0833">Ubl conjugation pathway</keyword>
<dbReference type="Gene3D" id="1.25.10.10">
    <property type="entry name" value="Leucine-rich Repeat Variant"/>
    <property type="match status" value="1"/>
</dbReference>
<sequence>MKPLVELMADFGSNMVDKSASVLSVLVTVPEARTALVEEGGIPILVEIIEVGSQRQKEIAVVILLQICEESVVYHSMVAREGAIPPWVALSQTGTSRAKQKVSNRLLAWFADVAKGRDSNRASKTTPVL</sequence>
<evidence type="ECO:0000313" key="2">
    <source>
        <dbReference type="EMBL" id="KAF5740617.1"/>
    </source>
</evidence>
<dbReference type="SUPFAM" id="SSF48371">
    <property type="entry name" value="ARM repeat"/>
    <property type="match status" value="1"/>
</dbReference>
<dbReference type="Proteomes" id="UP000593562">
    <property type="component" value="Unassembled WGS sequence"/>
</dbReference>
<protein>
    <submittedName>
        <fullName evidence="2">U-box domain-containing protein 4-like</fullName>
    </submittedName>
</protein>
<gene>
    <name evidence="2" type="ORF">HS088_TW11G00693</name>
</gene>
<keyword evidence="3" id="KW-1185">Reference proteome</keyword>
<dbReference type="PANTHER" id="PTHR23315">
    <property type="entry name" value="U BOX DOMAIN-CONTAINING"/>
    <property type="match status" value="1"/>
</dbReference>
<reference evidence="2 3" key="1">
    <citation type="journal article" date="2020" name="Nat. Commun.">
        <title>Genome of Tripterygium wilfordii and identification of cytochrome P450 involved in triptolide biosynthesis.</title>
        <authorList>
            <person name="Tu L."/>
            <person name="Su P."/>
            <person name="Zhang Z."/>
            <person name="Gao L."/>
            <person name="Wang J."/>
            <person name="Hu T."/>
            <person name="Zhou J."/>
            <person name="Zhang Y."/>
            <person name="Zhao Y."/>
            <person name="Liu Y."/>
            <person name="Song Y."/>
            <person name="Tong Y."/>
            <person name="Lu Y."/>
            <person name="Yang J."/>
            <person name="Xu C."/>
            <person name="Jia M."/>
            <person name="Peters R.J."/>
            <person name="Huang L."/>
            <person name="Gao W."/>
        </authorList>
    </citation>
    <scope>NUCLEOTIDE SEQUENCE [LARGE SCALE GENOMIC DNA]</scope>
    <source>
        <strain evidence="3">cv. XIE 37</strain>
        <tissue evidence="2">Leaf</tissue>
    </source>
</reference>